<dbReference type="PANTHER" id="PTHR33823">
    <property type="entry name" value="RNA POLYMERASE-BINDING TRANSCRIPTION FACTOR DKSA-RELATED"/>
    <property type="match status" value="1"/>
</dbReference>
<sequence>MTHAHLTAPALQTYQQTLRDLVARLSDGVARLEAEGLRGPTGAERGVDDMPAHEADRATRETEEDVARTLLVPEEHILAEATSALERIDAGTFGVCARCGHAIAKARLDAVPYARTCIRCARGADYRSAG</sequence>
<keyword evidence="8" id="KW-1185">Reference proteome</keyword>
<evidence type="ECO:0000256" key="1">
    <source>
        <dbReference type="ARBA" id="ARBA00022723"/>
    </source>
</evidence>
<evidence type="ECO:0000256" key="2">
    <source>
        <dbReference type="ARBA" id="ARBA00022771"/>
    </source>
</evidence>
<evidence type="ECO:0000313" key="8">
    <source>
        <dbReference type="Proteomes" id="UP000676565"/>
    </source>
</evidence>
<dbReference type="SUPFAM" id="SSF109635">
    <property type="entry name" value="DnaK suppressor protein DksA, alpha-hairpin domain"/>
    <property type="match status" value="1"/>
</dbReference>
<dbReference type="PROSITE" id="PS51128">
    <property type="entry name" value="ZF_DKSA_2"/>
    <property type="match status" value="1"/>
</dbReference>
<dbReference type="Pfam" id="PF01258">
    <property type="entry name" value="zf-dskA_traR"/>
    <property type="match status" value="1"/>
</dbReference>
<feature type="zinc finger region" description="dksA C4-type" evidence="4">
    <location>
        <begin position="96"/>
        <end position="120"/>
    </location>
</feature>
<evidence type="ECO:0000313" key="7">
    <source>
        <dbReference type="EMBL" id="MBP3955168.1"/>
    </source>
</evidence>
<accession>A0ABS5BQL6</accession>
<dbReference type="Proteomes" id="UP000676565">
    <property type="component" value="Unassembled WGS sequence"/>
</dbReference>
<dbReference type="InterPro" id="IPR037187">
    <property type="entry name" value="DnaK_N"/>
</dbReference>
<feature type="region of interest" description="Disordered" evidence="5">
    <location>
        <begin position="36"/>
        <end position="64"/>
    </location>
</feature>
<dbReference type="Gene3D" id="1.20.120.910">
    <property type="entry name" value="DksA, coiled-coil domain"/>
    <property type="match status" value="1"/>
</dbReference>
<dbReference type="PANTHER" id="PTHR33823:SF4">
    <property type="entry name" value="GENERAL STRESS PROTEIN 16O"/>
    <property type="match status" value="1"/>
</dbReference>
<evidence type="ECO:0000256" key="5">
    <source>
        <dbReference type="SAM" id="MobiDB-lite"/>
    </source>
</evidence>
<organism evidence="7 8">
    <name type="scientific">Gemmata palustris</name>
    <dbReference type="NCBI Taxonomy" id="2822762"/>
    <lineage>
        <taxon>Bacteria</taxon>
        <taxon>Pseudomonadati</taxon>
        <taxon>Planctomycetota</taxon>
        <taxon>Planctomycetia</taxon>
        <taxon>Gemmatales</taxon>
        <taxon>Gemmataceae</taxon>
        <taxon>Gemmata</taxon>
    </lineage>
</organism>
<reference evidence="7 8" key="1">
    <citation type="submission" date="2021-04" db="EMBL/GenBank/DDBJ databases">
        <authorList>
            <person name="Ivanova A."/>
        </authorList>
    </citation>
    <scope>NUCLEOTIDE SEQUENCE [LARGE SCALE GENOMIC DNA]</scope>
    <source>
        <strain evidence="7 8">G18</strain>
    </source>
</reference>
<evidence type="ECO:0000256" key="4">
    <source>
        <dbReference type="PROSITE-ProRule" id="PRU00510"/>
    </source>
</evidence>
<keyword evidence="3" id="KW-0862">Zinc</keyword>
<dbReference type="RefSeq" id="WP_210653262.1">
    <property type="nucleotide sequence ID" value="NZ_JAGKQQ010000001.1"/>
</dbReference>
<gene>
    <name evidence="7" type="ORF">J8F10_07725</name>
</gene>
<proteinExistence type="predicted"/>
<evidence type="ECO:0000259" key="6">
    <source>
        <dbReference type="Pfam" id="PF01258"/>
    </source>
</evidence>
<keyword evidence="1" id="KW-0479">Metal-binding</keyword>
<dbReference type="SUPFAM" id="SSF57716">
    <property type="entry name" value="Glucocorticoid receptor-like (DNA-binding domain)"/>
    <property type="match status" value="1"/>
</dbReference>
<protein>
    <submittedName>
        <fullName evidence="7">TraR/DksA C4-type zinc finger protein</fullName>
    </submittedName>
</protein>
<dbReference type="EMBL" id="JAGKQQ010000001">
    <property type="protein sequence ID" value="MBP3955168.1"/>
    <property type="molecule type" value="Genomic_DNA"/>
</dbReference>
<evidence type="ECO:0000256" key="3">
    <source>
        <dbReference type="ARBA" id="ARBA00022833"/>
    </source>
</evidence>
<dbReference type="InterPro" id="IPR000962">
    <property type="entry name" value="Znf_DskA_TraR"/>
</dbReference>
<name>A0ABS5BQL6_9BACT</name>
<comment type="caution">
    <text evidence="7">The sequence shown here is derived from an EMBL/GenBank/DDBJ whole genome shotgun (WGS) entry which is preliminary data.</text>
</comment>
<feature type="domain" description="Zinc finger DksA/TraR C4-type" evidence="6">
    <location>
        <begin position="91"/>
        <end position="125"/>
    </location>
</feature>
<keyword evidence="2" id="KW-0863">Zinc-finger</keyword>
<feature type="compositionally biased region" description="Basic and acidic residues" evidence="5">
    <location>
        <begin position="45"/>
        <end position="64"/>
    </location>
</feature>